<dbReference type="AlphaFoldDB" id="A0A183MGF3"/>
<evidence type="ECO:0000256" key="1">
    <source>
        <dbReference type="SAM" id="MobiDB-lite"/>
    </source>
</evidence>
<accession>A0A183MGF3</accession>
<name>A0A183MGF3_9TREM</name>
<feature type="region of interest" description="Disordered" evidence="1">
    <location>
        <begin position="62"/>
        <end position="90"/>
    </location>
</feature>
<evidence type="ECO:0000313" key="2">
    <source>
        <dbReference type="EMBL" id="VDP17541.1"/>
    </source>
</evidence>
<proteinExistence type="predicted"/>
<dbReference type="Proteomes" id="UP000277204">
    <property type="component" value="Unassembled WGS sequence"/>
</dbReference>
<dbReference type="EMBL" id="UZAI01016880">
    <property type="protein sequence ID" value="VDP17541.1"/>
    <property type="molecule type" value="Genomic_DNA"/>
</dbReference>
<keyword evidence="3" id="KW-1185">Reference proteome</keyword>
<protein>
    <submittedName>
        <fullName evidence="2">Uncharacterized protein</fullName>
    </submittedName>
</protein>
<feature type="compositionally biased region" description="Basic and acidic residues" evidence="1">
    <location>
        <begin position="62"/>
        <end position="74"/>
    </location>
</feature>
<sequence length="90" mass="10441">MRSRRGADIALDHPWVVFKRKLKQKKDLTTGQTATRKFIRHPDKLKGIKITLKNSLQALQDPLKKRQLQRDHRSTNFKVSEVAGPQKEPS</sequence>
<evidence type="ECO:0000313" key="3">
    <source>
        <dbReference type="Proteomes" id="UP000277204"/>
    </source>
</evidence>
<gene>
    <name evidence="2" type="ORF">SMRZ_LOCUS15128</name>
</gene>
<organism evidence="2 3">
    <name type="scientific">Schistosoma margrebowiei</name>
    <dbReference type="NCBI Taxonomy" id="48269"/>
    <lineage>
        <taxon>Eukaryota</taxon>
        <taxon>Metazoa</taxon>
        <taxon>Spiralia</taxon>
        <taxon>Lophotrochozoa</taxon>
        <taxon>Platyhelminthes</taxon>
        <taxon>Trematoda</taxon>
        <taxon>Digenea</taxon>
        <taxon>Strigeidida</taxon>
        <taxon>Schistosomatoidea</taxon>
        <taxon>Schistosomatidae</taxon>
        <taxon>Schistosoma</taxon>
    </lineage>
</organism>
<reference evidence="2 3" key="1">
    <citation type="submission" date="2018-11" db="EMBL/GenBank/DDBJ databases">
        <authorList>
            <consortium name="Pathogen Informatics"/>
        </authorList>
    </citation>
    <scope>NUCLEOTIDE SEQUENCE [LARGE SCALE GENOMIC DNA]</scope>
    <source>
        <strain evidence="2 3">Zambia</strain>
    </source>
</reference>